<name>A0AAC8ZN05_9GAMM</name>
<evidence type="ECO:0000256" key="8">
    <source>
        <dbReference type="ARBA" id="ARBA00022840"/>
    </source>
</evidence>
<evidence type="ECO:0000256" key="4">
    <source>
        <dbReference type="ARBA" id="ARBA00022490"/>
    </source>
</evidence>
<dbReference type="NCBIfam" id="TIGR00150">
    <property type="entry name" value="T6A_YjeE"/>
    <property type="match status" value="1"/>
</dbReference>
<sequence>MKSILVNGEDQMYQFAKEYAKQLQPGQIIYLYGDLGAGKTTFVKGILKALGYGGNVKSPTYTLVESYKFDKFYIYHFDLYRLADPGELELIGVCDYFNQNGICFIEWPDKGKGFLPLNTTKIHIKYLSQGSRLVDFY</sequence>
<dbReference type="InterPro" id="IPR003442">
    <property type="entry name" value="T6A_TsaE"/>
</dbReference>
<keyword evidence="8" id="KW-0067">ATP-binding</keyword>
<evidence type="ECO:0000256" key="3">
    <source>
        <dbReference type="ARBA" id="ARBA00019010"/>
    </source>
</evidence>
<dbReference type="AlphaFoldDB" id="A0AAC8ZN05"/>
<dbReference type="InterPro" id="IPR027417">
    <property type="entry name" value="P-loop_NTPase"/>
</dbReference>
<dbReference type="GO" id="GO:0005524">
    <property type="term" value="F:ATP binding"/>
    <property type="evidence" value="ECO:0007669"/>
    <property type="project" value="UniProtKB-KW"/>
</dbReference>
<evidence type="ECO:0000256" key="2">
    <source>
        <dbReference type="ARBA" id="ARBA00007599"/>
    </source>
</evidence>
<evidence type="ECO:0000256" key="5">
    <source>
        <dbReference type="ARBA" id="ARBA00022694"/>
    </source>
</evidence>
<dbReference type="Gene3D" id="3.40.50.300">
    <property type="entry name" value="P-loop containing nucleotide triphosphate hydrolases"/>
    <property type="match status" value="1"/>
</dbReference>
<dbReference type="Pfam" id="PF02367">
    <property type="entry name" value="TsaE"/>
    <property type="match status" value="1"/>
</dbReference>
<dbReference type="KEGG" id="fper:ACH24_05175"/>
<proteinExistence type="inferred from homology"/>
<keyword evidence="9" id="KW-0460">Magnesium</keyword>
<dbReference type="PANTHER" id="PTHR33540">
    <property type="entry name" value="TRNA THREONYLCARBAMOYLADENOSINE BIOSYNTHESIS PROTEIN TSAE"/>
    <property type="match status" value="1"/>
</dbReference>
<evidence type="ECO:0000256" key="10">
    <source>
        <dbReference type="ARBA" id="ARBA00032441"/>
    </source>
</evidence>
<evidence type="ECO:0000313" key="12">
    <source>
        <dbReference type="Proteomes" id="UP000242800"/>
    </source>
</evidence>
<protein>
    <recommendedName>
        <fullName evidence="3">tRNA threonylcarbamoyladenosine biosynthesis protein TsaE</fullName>
    </recommendedName>
    <alternativeName>
        <fullName evidence="10">t(6)A37 threonylcarbamoyladenosine biosynthesis protein TsaE</fullName>
    </alternativeName>
</protein>
<dbReference type="RefSeq" id="WP_064461430.1">
    <property type="nucleotide sequence ID" value="NZ_CP012505.1"/>
</dbReference>
<dbReference type="GO" id="GO:0005737">
    <property type="term" value="C:cytoplasm"/>
    <property type="evidence" value="ECO:0007669"/>
    <property type="project" value="UniProtKB-SubCell"/>
</dbReference>
<evidence type="ECO:0000256" key="9">
    <source>
        <dbReference type="ARBA" id="ARBA00022842"/>
    </source>
</evidence>
<dbReference type="SUPFAM" id="SSF52540">
    <property type="entry name" value="P-loop containing nucleoside triphosphate hydrolases"/>
    <property type="match status" value="1"/>
</dbReference>
<dbReference type="GO" id="GO:0046872">
    <property type="term" value="F:metal ion binding"/>
    <property type="evidence" value="ECO:0007669"/>
    <property type="project" value="UniProtKB-KW"/>
</dbReference>
<keyword evidence="6" id="KW-0479">Metal-binding</keyword>
<gene>
    <name evidence="11" type="ORF">ACH24_05175</name>
</gene>
<keyword evidence="4" id="KW-0963">Cytoplasm</keyword>
<evidence type="ECO:0000256" key="6">
    <source>
        <dbReference type="ARBA" id="ARBA00022723"/>
    </source>
</evidence>
<reference evidence="11 12" key="1">
    <citation type="journal article" date="2016" name="Int. J. Syst. Evol. Microbiol.">
        <title>Reclassification of Wolbachia persica as Francisella persica comb. nov. and emended description of the family Francisellaceae.</title>
        <authorList>
            <person name="Larson M.A."/>
            <person name="Nalbantoglu U."/>
            <person name="Sayood K."/>
            <person name="Zentz E.B."/>
            <person name="Cer R.Z."/>
            <person name="Iwen P.C."/>
            <person name="Francesconi S.C."/>
            <person name="Bishop-Lilly K.A."/>
            <person name="Mokashi V.P."/>
            <person name="Sjostedt A."/>
            <person name="Hinrichs S.H."/>
        </authorList>
    </citation>
    <scope>NUCLEOTIDE SEQUENCE [LARGE SCALE GENOMIC DNA]</scope>
    <source>
        <strain evidence="11 12">FSC845</strain>
    </source>
</reference>
<dbReference type="EMBL" id="CP012505">
    <property type="protein sequence ID" value="ALB02011.1"/>
    <property type="molecule type" value="Genomic_DNA"/>
</dbReference>
<keyword evidence="7" id="KW-0547">Nucleotide-binding</keyword>
<dbReference type="GO" id="GO:0002949">
    <property type="term" value="P:tRNA threonylcarbamoyladenosine modification"/>
    <property type="evidence" value="ECO:0007669"/>
    <property type="project" value="InterPro"/>
</dbReference>
<dbReference type="PANTHER" id="PTHR33540:SF2">
    <property type="entry name" value="TRNA THREONYLCARBAMOYLADENOSINE BIOSYNTHESIS PROTEIN TSAE"/>
    <property type="match status" value="1"/>
</dbReference>
<accession>A0AAC8ZN05</accession>
<keyword evidence="12" id="KW-1185">Reference proteome</keyword>
<evidence type="ECO:0000313" key="11">
    <source>
        <dbReference type="EMBL" id="ALB02011.1"/>
    </source>
</evidence>
<evidence type="ECO:0000256" key="1">
    <source>
        <dbReference type="ARBA" id="ARBA00004496"/>
    </source>
</evidence>
<dbReference type="Proteomes" id="UP000242800">
    <property type="component" value="Chromosome"/>
</dbReference>
<evidence type="ECO:0000256" key="7">
    <source>
        <dbReference type="ARBA" id="ARBA00022741"/>
    </source>
</evidence>
<comment type="subcellular location">
    <subcellularLocation>
        <location evidence="1">Cytoplasm</location>
    </subcellularLocation>
</comment>
<keyword evidence="5" id="KW-0819">tRNA processing</keyword>
<organism evidence="11 12">
    <name type="scientific">Francisella persica ATCC VR-331</name>
    <dbReference type="NCBI Taxonomy" id="1086726"/>
    <lineage>
        <taxon>Bacteria</taxon>
        <taxon>Pseudomonadati</taxon>
        <taxon>Pseudomonadota</taxon>
        <taxon>Gammaproteobacteria</taxon>
        <taxon>Thiotrichales</taxon>
        <taxon>Francisellaceae</taxon>
        <taxon>Francisella</taxon>
    </lineage>
</organism>
<comment type="similarity">
    <text evidence="2">Belongs to the TsaE family.</text>
</comment>